<feature type="active site" evidence="6">
    <location>
        <position position="14"/>
    </location>
</feature>
<evidence type="ECO:0000313" key="9">
    <source>
        <dbReference type="Proteomes" id="UP000603434"/>
    </source>
</evidence>
<comment type="similarity">
    <text evidence="1">Belongs to the low molecular weight phosphotyrosine protein phosphatase family.</text>
</comment>
<evidence type="ECO:0000259" key="7">
    <source>
        <dbReference type="SMART" id="SM00226"/>
    </source>
</evidence>
<dbReference type="PANTHER" id="PTHR11717:SF31">
    <property type="entry name" value="LOW MOLECULAR WEIGHT PROTEIN-TYROSINE-PHOSPHATASE ETP-RELATED"/>
    <property type="match status" value="1"/>
</dbReference>
<dbReference type="PANTHER" id="PTHR11717">
    <property type="entry name" value="LOW MOLECULAR WEIGHT PROTEIN TYROSINE PHOSPHATASE"/>
    <property type="match status" value="1"/>
</dbReference>
<dbReference type="PRINTS" id="PR00719">
    <property type="entry name" value="LMWPTPASE"/>
</dbReference>
<dbReference type="GO" id="GO:0004725">
    <property type="term" value="F:protein tyrosine phosphatase activity"/>
    <property type="evidence" value="ECO:0007669"/>
    <property type="project" value="UniProtKB-EC"/>
</dbReference>
<feature type="active site" description="Proton donor" evidence="6">
    <location>
        <position position="124"/>
    </location>
</feature>
<gene>
    <name evidence="8" type="ORF">H8E23_13840</name>
</gene>
<dbReference type="SMART" id="SM00226">
    <property type="entry name" value="LMWPc"/>
    <property type="match status" value="1"/>
</dbReference>
<dbReference type="Pfam" id="PF01451">
    <property type="entry name" value="LMWPc"/>
    <property type="match status" value="1"/>
</dbReference>
<name>A0A8J6TJL0_9BACT</name>
<evidence type="ECO:0000256" key="2">
    <source>
        <dbReference type="ARBA" id="ARBA00013064"/>
    </source>
</evidence>
<dbReference type="InterPro" id="IPR036196">
    <property type="entry name" value="Ptyr_pPase_sf"/>
</dbReference>
<evidence type="ECO:0000313" key="8">
    <source>
        <dbReference type="EMBL" id="MBC8362467.1"/>
    </source>
</evidence>
<comment type="catalytic activity">
    <reaction evidence="5">
        <text>O-phospho-L-tyrosyl-[protein] + H2O = L-tyrosyl-[protein] + phosphate</text>
        <dbReference type="Rhea" id="RHEA:10684"/>
        <dbReference type="Rhea" id="RHEA-COMP:10136"/>
        <dbReference type="Rhea" id="RHEA-COMP:20101"/>
        <dbReference type="ChEBI" id="CHEBI:15377"/>
        <dbReference type="ChEBI" id="CHEBI:43474"/>
        <dbReference type="ChEBI" id="CHEBI:46858"/>
        <dbReference type="ChEBI" id="CHEBI:61978"/>
        <dbReference type="EC" id="3.1.3.48"/>
    </reaction>
</comment>
<protein>
    <recommendedName>
        <fullName evidence="2">protein-tyrosine-phosphatase</fullName>
        <ecNumber evidence="2">3.1.3.48</ecNumber>
    </recommendedName>
</protein>
<reference evidence="8 9" key="1">
    <citation type="submission" date="2020-08" db="EMBL/GenBank/DDBJ databases">
        <title>Bridging the membrane lipid divide: bacteria of the FCB group superphylum have the potential to synthesize archaeal ether lipids.</title>
        <authorList>
            <person name="Villanueva L."/>
            <person name="Von Meijenfeldt F.A.B."/>
            <person name="Westbye A.B."/>
            <person name="Yadav S."/>
            <person name="Hopmans E.C."/>
            <person name="Dutilh B.E."/>
            <person name="Sinninghe Damste J.S."/>
        </authorList>
    </citation>
    <scope>NUCLEOTIDE SEQUENCE [LARGE SCALE GENOMIC DNA]</scope>
    <source>
        <strain evidence="8">NIOZ-UU30</strain>
    </source>
</reference>
<feature type="domain" description="Phosphotyrosine protein phosphatase I" evidence="7">
    <location>
        <begin position="2"/>
        <end position="150"/>
    </location>
</feature>
<accession>A0A8J6TJL0</accession>
<evidence type="ECO:0000256" key="1">
    <source>
        <dbReference type="ARBA" id="ARBA00011063"/>
    </source>
</evidence>
<organism evidence="8 9">
    <name type="scientific">Candidatus Desulfatibia profunda</name>
    <dbReference type="NCBI Taxonomy" id="2841695"/>
    <lineage>
        <taxon>Bacteria</taxon>
        <taxon>Pseudomonadati</taxon>
        <taxon>Thermodesulfobacteriota</taxon>
        <taxon>Desulfobacteria</taxon>
        <taxon>Desulfobacterales</taxon>
        <taxon>Desulfobacterales incertae sedis</taxon>
        <taxon>Candidatus Desulfatibia</taxon>
    </lineage>
</organism>
<keyword evidence="4" id="KW-0904">Protein phosphatase</keyword>
<evidence type="ECO:0000256" key="4">
    <source>
        <dbReference type="ARBA" id="ARBA00022912"/>
    </source>
</evidence>
<proteinExistence type="inferred from homology"/>
<dbReference type="InterPro" id="IPR050438">
    <property type="entry name" value="LMW_PTPase"/>
</dbReference>
<evidence type="ECO:0000256" key="6">
    <source>
        <dbReference type="PIRSR" id="PIRSR617867-1"/>
    </source>
</evidence>
<dbReference type="SUPFAM" id="SSF52788">
    <property type="entry name" value="Phosphotyrosine protein phosphatases I"/>
    <property type="match status" value="1"/>
</dbReference>
<evidence type="ECO:0000256" key="5">
    <source>
        <dbReference type="ARBA" id="ARBA00051722"/>
    </source>
</evidence>
<dbReference type="Proteomes" id="UP000603434">
    <property type="component" value="Unassembled WGS sequence"/>
</dbReference>
<feature type="active site" description="Nucleophile" evidence="6">
    <location>
        <position position="8"/>
    </location>
</feature>
<dbReference type="EMBL" id="JACNJH010000194">
    <property type="protein sequence ID" value="MBC8362467.1"/>
    <property type="molecule type" value="Genomic_DNA"/>
</dbReference>
<evidence type="ECO:0000256" key="3">
    <source>
        <dbReference type="ARBA" id="ARBA00022801"/>
    </source>
</evidence>
<dbReference type="AlphaFoldDB" id="A0A8J6TJL0"/>
<keyword evidence="3" id="KW-0378">Hydrolase</keyword>
<dbReference type="Gene3D" id="3.40.50.2300">
    <property type="match status" value="1"/>
</dbReference>
<dbReference type="InterPro" id="IPR023485">
    <property type="entry name" value="Ptyr_pPase"/>
</dbReference>
<comment type="caution">
    <text evidence="8">The sequence shown here is derived from an EMBL/GenBank/DDBJ whole genome shotgun (WGS) entry which is preliminary data.</text>
</comment>
<sequence>MLNIVFVCTGNICRSPMAEGFLRHKWQEMERHNLLNVFSMGIHGLDNSPPTEHAQAVCMEHGFDISSHRSRSLVGDELQKAELIFCMEPAHKQFVQTFFPWHRDKSFLLGAWPEKETRKSSIPDPMGKAYEEYQRVFGMIRDHIERIIPLL</sequence>
<dbReference type="InterPro" id="IPR017867">
    <property type="entry name" value="Tyr_phospatase_low_mol_wt"/>
</dbReference>
<dbReference type="EC" id="3.1.3.48" evidence="2"/>